<feature type="transmembrane region" description="Helical" evidence="5">
    <location>
        <begin position="203"/>
        <end position="234"/>
    </location>
</feature>
<keyword evidence="7" id="KW-0436">Ligase</keyword>
<feature type="transmembrane region" description="Helical" evidence="5">
    <location>
        <begin position="332"/>
        <end position="352"/>
    </location>
</feature>
<accession>A0ABW8TYS4</accession>
<evidence type="ECO:0000313" key="8">
    <source>
        <dbReference type="Proteomes" id="UP001623661"/>
    </source>
</evidence>
<dbReference type="InterPro" id="IPR051533">
    <property type="entry name" value="WaaL-like"/>
</dbReference>
<feature type="transmembrane region" description="Helical" evidence="5">
    <location>
        <begin position="35"/>
        <end position="52"/>
    </location>
</feature>
<evidence type="ECO:0000259" key="6">
    <source>
        <dbReference type="Pfam" id="PF04932"/>
    </source>
</evidence>
<evidence type="ECO:0000256" key="2">
    <source>
        <dbReference type="ARBA" id="ARBA00022692"/>
    </source>
</evidence>
<feature type="transmembrane region" description="Helical" evidence="5">
    <location>
        <begin position="7"/>
        <end position="23"/>
    </location>
</feature>
<comment type="subcellular location">
    <subcellularLocation>
        <location evidence="1">Membrane</location>
        <topology evidence="1">Multi-pass membrane protein</topology>
    </subcellularLocation>
</comment>
<reference evidence="7 8" key="1">
    <citation type="submission" date="2024-11" db="EMBL/GenBank/DDBJ databases">
        <authorList>
            <person name="Heng Y.C."/>
            <person name="Lim A.C.H."/>
            <person name="Lee J.K.Y."/>
            <person name="Kittelmann S."/>
        </authorList>
    </citation>
    <scope>NUCLEOTIDE SEQUENCE [LARGE SCALE GENOMIC DNA]</scope>
    <source>
        <strain evidence="7 8">WILCCON 0202</strain>
    </source>
</reference>
<evidence type="ECO:0000256" key="3">
    <source>
        <dbReference type="ARBA" id="ARBA00022989"/>
    </source>
</evidence>
<dbReference type="Proteomes" id="UP001623661">
    <property type="component" value="Unassembled WGS sequence"/>
</dbReference>
<evidence type="ECO:0000313" key="7">
    <source>
        <dbReference type="EMBL" id="MFL0269783.1"/>
    </source>
</evidence>
<feature type="transmembrane region" description="Helical" evidence="5">
    <location>
        <begin position="129"/>
        <end position="152"/>
    </location>
</feature>
<dbReference type="Pfam" id="PF04932">
    <property type="entry name" value="Wzy_C"/>
    <property type="match status" value="1"/>
</dbReference>
<feature type="transmembrane region" description="Helical" evidence="5">
    <location>
        <begin position="72"/>
        <end position="89"/>
    </location>
</feature>
<feature type="transmembrane region" description="Helical" evidence="5">
    <location>
        <begin position="172"/>
        <end position="191"/>
    </location>
</feature>
<sequence>MDKLRKVFIYILYLYVIALPLLPSKFKFKGIPLDGDSILALLILLYLLKILIDRESRTRFINGLRNFFKDYLNIFIFLWIAMMYVSVLYAKDKTLALSETIRFTTYAVLFYIIKYDITEKKVLDNILKLYIFVSMLIGTIGIIESFEGFGISSSSATRFINLIRVSSTLENANNLGVFFILIFFPLLVLFIKENNKLKKSMYFLFTLISVFNIIISGSRNAILALIIGILLLIIMYNYKIIYILLAGTGISLLVPQTFNIIKALGSKFQDPGRIKLWEIALYIIKDHPILGVGNGNYRTYYPMYTKYVKNIEYYARDNFHPHSIFLKAQSELGIFGLFSLVGMLISSVAKIIKFSSKVEDKFYKYFYKGFTASIIAFIFMNSIDNFFSAPKVIAFFWILLAAAESYQYNIKNGYLKY</sequence>
<keyword evidence="8" id="KW-1185">Reference proteome</keyword>
<comment type="caution">
    <text evidence="7">The sequence shown here is derived from an EMBL/GenBank/DDBJ whole genome shotgun (WGS) entry which is preliminary data.</text>
</comment>
<keyword evidence="4 5" id="KW-0472">Membrane</keyword>
<dbReference type="PANTHER" id="PTHR37422:SF17">
    <property type="entry name" value="O-ANTIGEN LIGASE"/>
    <property type="match status" value="1"/>
</dbReference>
<gene>
    <name evidence="7" type="ORF">ACJDUH_17020</name>
</gene>
<evidence type="ECO:0000256" key="1">
    <source>
        <dbReference type="ARBA" id="ARBA00004141"/>
    </source>
</evidence>
<proteinExistence type="predicted"/>
<evidence type="ECO:0000256" key="4">
    <source>
        <dbReference type="ARBA" id="ARBA00023136"/>
    </source>
</evidence>
<dbReference type="EMBL" id="JBJHZY010000004">
    <property type="protein sequence ID" value="MFL0269783.1"/>
    <property type="molecule type" value="Genomic_DNA"/>
</dbReference>
<dbReference type="RefSeq" id="WP_406766404.1">
    <property type="nucleotide sequence ID" value="NZ_JBJHZY010000004.1"/>
</dbReference>
<protein>
    <submittedName>
        <fullName evidence="7">O-antigen ligase family protein</fullName>
    </submittedName>
</protein>
<organism evidence="7 8">
    <name type="scientific">Candidatus Clostridium radicumherbarum</name>
    <dbReference type="NCBI Taxonomy" id="3381662"/>
    <lineage>
        <taxon>Bacteria</taxon>
        <taxon>Bacillati</taxon>
        <taxon>Bacillota</taxon>
        <taxon>Clostridia</taxon>
        <taxon>Eubacteriales</taxon>
        <taxon>Clostridiaceae</taxon>
        <taxon>Clostridium</taxon>
    </lineage>
</organism>
<feature type="domain" description="O-antigen ligase-related" evidence="6">
    <location>
        <begin position="205"/>
        <end position="340"/>
    </location>
</feature>
<keyword evidence="2 5" id="KW-0812">Transmembrane</keyword>
<keyword evidence="3 5" id="KW-1133">Transmembrane helix</keyword>
<evidence type="ECO:0000256" key="5">
    <source>
        <dbReference type="SAM" id="Phobius"/>
    </source>
</evidence>
<dbReference type="PANTHER" id="PTHR37422">
    <property type="entry name" value="TEICHURONIC ACID BIOSYNTHESIS PROTEIN TUAE"/>
    <property type="match status" value="1"/>
</dbReference>
<dbReference type="GO" id="GO:0016874">
    <property type="term" value="F:ligase activity"/>
    <property type="evidence" value="ECO:0007669"/>
    <property type="project" value="UniProtKB-KW"/>
</dbReference>
<dbReference type="InterPro" id="IPR007016">
    <property type="entry name" value="O-antigen_ligase-rel_domated"/>
</dbReference>
<name>A0ABW8TYS4_9CLOT</name>
<feature type="transmembrane region" description="Helical" evidence="5">
    <location>
        <begin position="364"/>
        <end position="380"/>
    </location>
</feature>
<feature type="transmembrane region" description="Helical" evidence="5">
    <location>
        <begin position="392"/>
        <end position="410"/>
    </location>
</feature>